<name>A0ABW7MDS5_9GAMM</name>
<sequence length="167" mass="19275">MRHYQQWAFSLPELLIALTLLIILLSIAIPQTTRLIEKNRLQAASDLLLRNLQMARTRAVTEKRTLLICPSSGITCMEDWNEGWILKSPTSDEILSRDRIPELDGVLRWAGYRKEILFRSDGTSPTGNGRFFLCTPRGLAWQLVINRQGRIRRSEPKEDLKDARRCN</sequence>
<evidence type="ECO:0000313" key="13">
    <source>
        <dbReference type="Proteomes" id="UP001609932"/>
    </source>
</evidence>
<keyword evidence="6" id="KW-0812">Transmembrane</keyword>
<gene>
    <name evidence="12" type="ORF">ACEVAQ_08820</name>
</gene>
<keyword evidence="13" id="KW-1185">Reference proteome</keyword>
<evidence type="ECO:0000313" key="12">
    <source>
        <dbReference type="EMBL" id="MFH6598809.1"/>
    </source>
</evidence>
<reference evidence="12 13" key="1">
    <citation type="submission" date="2024-09" db="EMBL/GenBank/DDBJ databases">
        <title>Elucidation of the Bokeelamides from Bacteria Associated with Moon Snail Egg Collars.</title>
        <authorList>
            <person name="Campbell R."/>
            <person name="Piedl K."/>
            <person name="Mevers E."/>
        </authorList>
    </citation>
    <scope>NUCLEOTIDE SEQUENCE [LARGE SCALE GENOMIC DNA]</scope>
    <source>
        <strain evidence="12 13">EM133</strain>
    </source>
</reference>
<keyword evidence="4" id="KW-0488">Methylation</keyword>
<dbReference type="InterPro" id="IPR022346">
    <property type="entry name" value="T2SS_GspH"/>
</dbReference>
<evidence type="ECO:0000256" key="5">
    <source>
        <dbReference type="ARBA" id="ARBA00022519"/>
    </source>
</evidence>
<dbReference type="SUPFAM" id="SSF54523">
    <property type="entry name" value="Pili subunits"/>
    <property type="match status" value="1"/>
</dbReference>
<dbReference type="Proteomes" id="UP001609932">
    <property type="component" value="Unassembled WGS sequence"/>
</dbReference>
<evidence type="ECO:0000256" key="7">
    <source>
        <dbReference type="ARBA" id="ARBA00022989"/>
    </source>
</evidence>
<comment type="caution">
    <text evidence="12">The sequence shown here is derived from an EMBL/GenBank/DDBJ whole genome shotgun (WGS) entry which is preliminary data.</text>
</comment>
<evidence type="ECO:0000256" key="4">
    <source>
        <dbReference type="ARBA" id="ARBA00022481"/>
    </source>
</evidence>
<protein>
    <recommendedName>
        <fullName evidence="2">Type II secretion system protein H</fullName>
    </recommendedName>
    <alternativeName>
        <fullName evidence="10">General secretion pathway protein H</fullName>
    </alternativeName>
</protein>
<evidence type="ECO:0000256" key="10">
    <source>
        <dbReference type="ARBA" id="ARBA00030775"/>
    </source>
</evidence>
<evidence type="ECO:0000256" key="6">
    <source>
        <dbReference type="ARBA" id="ARBA00022692"/>
    </source>
</evidence>
<accession>A0ABW7MDS5</accession>
<dbReference type="InterPro" id="IPR045584">
    <property type="entry name" value="Pilin-like"/>
</dbReference>
<evidence type="ECO:0000256" key="2">
    <source>
        <dbReference type="ARBA" id="ARBA00021549"/>
    </source>
</evidence>
<comment type="subcellular location">
    <subcellularLocation>
        <location evidence="1">Cell inner membrane</location>
        <topology evidence="1">Single-pass membrane protein</topology>
    </subcellularLocation>
</comment>
<comment type="similarity">
    <text evidence="9">Belongs to the GSP H family.</text>
</comment>
<feature type="domain" description="General secretion pathway GspH" evidence="11">
    <location>
        <begin position="46"/>
        <end position="149"/>
    </location>
</feature>
<evidence type="ECO:0000256" key="1">
    <source>
        <dbReference type="ARBA" id="ARBA00004377"/>
    </source>
</evidence>
<keyword evidence="8" id="KW-0472">Membrane</keyword>
<dbReference type="EMBL" id="JBHEGD010000001">
    <property type="protein sequence ID" value="MFH6598809.1"/>
    <property type="molecule type" value="Genomic_DNA"/>
</dbReference>
<dbReference type="RefSeq" id="WP_395272677.1">
    <property type="nucleotide sequence ID" value="NZ_JBHEGD010000001.1"/>
</dbReference>
<evidence type="ECO:0000256" key="3">
    <source>
        <dbReference type="ARBA" id="ARBA00022475"/>
    </source>
</evidence>
<evidence type="ECO:0000256" key="9">
    <source>
        <dbReference type="ARBA" id="ARBA00025772"/>
    </source>
</evidence>
<organism evidence="12 13">
    <name type="scientific">Ectopseudomonas khazarica</name>
    <dbReference type="NCBI Taxonomy" id="2502979"/>
    <lineage>
        <taxon>Bacteria</taxon>
        <taxon>Pseudomonadati</taxon>
        <taxon>Pseudomonadota</taxon>
        <taxon>Gammaproteobacteria</taxon>
        <taxon>Pseudomonadales</taxon>
        <taxon>Pseudomonadaceae</taxon>
        <taxon>Ectopseudomonas</taxon>
    </lineage>
</organism>
<dbReference type="Gene3D" id="3.55.40.10">
    <property type="entry name" value="minor pseudopilin epsh domain"/>
    <property type="match status" value="1"/>
</dbReference>
<keyword evidence="3" id="KW-1003">Cell membrane</keyword>
<keyword evidence="7" id="KW-1133">Transmembrane helix</keyword>
<dbReference type="Pfam" id="PF12019">
    <property type="entry name" value="GspH"/>
    <property type="match status" value="1"/>
</dbReference>
<keyword evidence="5" id="KW-0997">Cell inner membrane</keyword>
<evidence type="ECO:0000256" key="8">
    <source>
        <dbReference type="ARBA" id="ARBA00023136"/>
    </source>
</evidence>
<evidence type="ECO:0000259" key="11">
    <source>
        <dbReference type="Pfam" id="PF12019"/>
    </source>
</evidence>
<proteinExistence type="inferred from homology"/>